<keyword evidence="1" id="KW-0732">Signal</keyword>
<feature type="signal peptide" evidence="1">
    <location>
        <begin position="1"/>
        <end position="32"/>
    </location>
</feature>
<dbReference type="Proteomes" id="UP000610124">
    <property type="component" value="Unassembled WGS sequence"/>
</dbReference>
<dbReference type="RefSeq" id="WP_030555101.1">
    <property type="nucleotide sequence ID" value="NZ_BMUB01000017.1"/>
</dbReference>
<dbReference type="OrthoDB" id="4351014at2"/>
<dbReference type="Proteomes" id="UP000037395">
    <property type="component" value="Unassembled WGS sequence"/>
</dbReference>
<accession>A0A8H9I2N0</accession>
<reference evidence="3 4" key="2">
    <citation type="submission" date="2014-07" db="EMBL/GenBank/DDBJ databases">
        <authorList>
            <person name="Zhang J.E."/>
            <person name="Yang H."/>
            <person name="Guo J."/>
            <person name="Deng Z."/>
            <person name="Luo H."/>
            <person name="Luo M."/>
            <person name="Zhao B."/>
        </authorList>
    </citation>
    <scope>NUCLEOTIDE SEQUENCE [LARGE SCALE GENOMIC DNA]</scope>
    <source>
        <strain evidence="3">ATCC 10762</strain>
        <strain evidence="4">ATCC 10762 / DSM 40127 / CCM 3239 / JCM 4008 / LMG 5968 / NBRC 12843 / NCIMB 8234 / A-377</strain>
    </source>
</reference>
<sequence>MQFKLGRRVASLAAVTALTVTGLGLASGSASAATGSDSNSAHGVEITGWHTLDDNPWVSARLCNYQSSANSFYFWIKDTAGDNVTSPGHITPVLAPGQCDYISGEDYGSTPIQVYARSGSSWTFGTDPIYLG</sequence>
<evidence type="ECO:0000313" key="3">
    <source>
        <dbReference type="EMBL" id="OEV37298.1"/>
    </source>
</evidence>
<dbReference type="EMBL" id="BMUB01000017">
    <property type="protein sequence ID" value="GGU95449.1"/>
    <property type="molecule type" value="Genomic_DNA"/>
</dbReference>
<comment type="caution">
    <text evidence="3">The sequence shown here is derived from an EMBL/GenBank/DDBJ whole genome shotgun (WGS) entry which is preliminary data.</text>
</comment>
<evidence type="ECO:0008006" key="5">
    <source>
        <dbReference type="Google" id="ProtNLM"/>
    </source>
</evidence>
<reference evidence="2" key="5">
    <citation type="submission" date="2020-09" db="EMBL/GenBank/DDBJ databases">
        <authorList>
            <person name="Sun Q."/>
            <person name="Ohkuma M."/>
        </authorList>
    </citation>
    <scope>NUCLEOTIDE SEQUENCE</scope>
    <source>
        <strain evidence="2">JCM 4434</strain>
    </source>
</reference>
<feature type="chain" id="PRO_5036306974" description="Secreted protein" evidence="1">
    <location>
        <begin position="33"/>
        <end position="132"/>
    </location>
</feature>
<dbReference type="GeneID" id="97488622"/>
<protein>
    <recommendedName>
        <fullName evidence="5">Secreted protein</fullName>
    </recommendedName>
</protein>
<evidence type="ECO:0000313" key="2">
    <source>
        <dbReference type="EMBL" id="GGU95449.1"/>
    </source>
</evidence>
<reference evidence="3" key="3">
    <citation type="submission" date="2016-08" db="EMBL/GenBank/DDBJ databases">
        <title>Sequencing, Assembly and Comparative Genomics of S. aureofaciens ATCC 10762.</title>
        <authorList>
            <person name="Gradnigo J.S."/>
            <person name="Johnson N."/>
            <person name="Somerville G.A."/>
        </authorList>
    </citation>
    <scope>NUCLEOTIDE SEQUENCE [LARGE SCALE GENOMIC DNA]</scope>
    <source>
        <strain evidence="3">ATCC 10762</strain>
    </source>
</reference>
<accession>A0A1E7N9F8</accession>
<evidence type="ECO:0000313" key="4">
    <source>
        <dbReference type="Proteomes" id="UP000037395"/>
    </source>
</evidence>
<keyword evidence="4" id="KW-1185">Reference proteome</keyword>
<proteinExistence type="predicted"/>
<dbReference type="EMBL" id="JPRF03000021">
    <property type="protein sequence ID" value="OEV37298.1"/>
    <property type="molecule type" value="Genomic_DNA"/>
</dbReference>
<organism evidence="3 4">
    <name type="scientific">Kitasatospora aureofaciens</name>
    <name type="common">Streptomyces aureofaciens</name>
    <dbReference type="NCBI Taxonomy" id="1894"/>
    <lineage>
        <taxon>Bacteria</taxon>
        <taxon>Bacillati</taxon>
        <taxon>Actinomycetota</taxon>
        <taxon>Actinomycetes</taxon>
        <taxon>Kitasatosporales</taxon>
        <taxon>Streptomycetaceae</taxon>
        <taxon>Kitasatospora</taxon>
    </lineage>
</organism>
<dbReference type="AlphaFoldDB" id="A0A1E7N9F8"/>
<reference evidence="2" key="1">
    <citation type="journal article" date="2014" name="Int. J. Syst. Evol. Microbiol.">
        <title>Complete genome sequence of Corynebacterium casei LMG S-19264T (=DSM 44701T), isolated from a smear-ripened cheese.</title>
        <authorList>
            <consortium name="US DOE Joint Genome Institute (JGI-PGF)"/>
            <person name="Walter F."/>
            <person name="Albersmeier A."/>
            <person name="Kalinowski J."/>
            <person name="Ruckert C."/>
        </authorList>
    </citation>
    <scope>NUCLEOTIDE SEQUENCE</scope>
    <source>
        <strain evidence="2">JCM 4434</strain>
    </source>
</reference>
<reference evidence="4" key="4">
    <citation type="submission" date="2016-08" db="EMBL/GenBank/DDBJ databases">
        <title>Sequencing, assembly and comparative genomics of S. aureofaciens ATCC 10762.</title>
        <authorList>
            <person name="Gradnigo J.S."/>
            <person name="Johnson N."/>
            <person name="Somerville G.A."/>
        </authorList>
    </citation>
    <scope>NUCLEOTIDE SEQUENCE [LARGE SCALE GENOMIC DNA]</scope>
    <source>
        <strain evidence="4">ATCC 10762 / DSM 40127 / CCM 3239 / JCM 4008 / LMG 5968 / NBRC 12843 / NCIMB 8234 / A-377</strain>
    </source>
</reference>
<gene>
    <name evidence="2" type="ORF">GCM10010502_56610</name>
    <name evidence="3" type="ORF">HS99_0005770</name>
</gene>
<name>A0A1E7N9F8_KITAU</name>
<evidence type="ECO:0000256" key="1">
    <source>
        <dbReference type="SAM" id="SignalP"/>
    </source>
</evidence>